<dbReference type="Proteomes" id="UP000799436">
    <property type="component" value="Unassembled WGS sequence"/>
</dbReference>
<feature type="region of interest" description="Disordered" evidence="2">
    <location>
        <begin position="103"/>
        <end position="163"/>
    </location>
</feature>
<gene>
    <name evidence="3" type="ORF">EJ03DRAFT_303162</name>
</gene>
<evidence type="ECO:0000313" key="3">
    <source>
        <dbReference type="EMBL" id="KAF2763805.1"/>
    </source>
</evidence>
<dbReference type="OrthoDB" id="408631at2759"/>
<dbReference type="Pfam" id="PF21730">
    <property type="entry name" value="Vma22_CCDC115"/>
    <property type="match status" value="1"/>
</dbReference>
<evidence type="ECO:0000256" key="2">
    <source>
        <dbReference type="SAM" id="MobiDB-lite"/>
    </source>
</evidence>
<dbReference type="PANTHER" id="PTHR31996:SF2">
    <property type="entry name" value="COILED-COIL DOMAIN-CONTAINING PROTEIN 115"/>
    <property type="match status" value="1"/>
</dbReference>
<organism evidence="3 4">
    <name type="scientific">Teratosphaeria nubilosa</name>
    <dbReference type="NCBI Taxonomy" id="161662"/>
    <lineage>
        <taxon>Eukaryota</taxon>
        <taxon>Fungi</taxon>
        <taxon>Dikarya</taxon>
        <taxon>Ascomycota</taxon>
        <taxon>Pezizomycotina</taxon>
        <taxon>Dothideomycetes</taxon>
        <taxon>Dothideomycetidae</taxon>
        <taxon>Mycosphaerellales</taxon>
        <taxon>Teratosphaeriaceae</taxon>
        <taxon>Teratosphaeria</taxon>
    </lineage>
</organism>
<dbReference type="InterPro" id="IPR040357">
    <property type="entry name" value="Vma22/CCDC115"/>
</dbReference>
<dbReference type="GO" id="GO:0070072">
    <property type="term" value="P:vacuolar proton-transporting V-type ATPase complex assembly"/>
    <property type="evidence" value="ECO:0007669"/>
    <property type="project" value="InterPro"/>
</dbReference>
<feature type="compositionally biased region" description="Basic and acidic residues" evidence="2">
    <location>
        <begin position="121"/>
        <end position="131"/>
    </location>
</feature>
<sequence>MASSINPSNSNLTPKPDPLTDDLATLHNTLDTLLTHYLTLLHHYQSAQQDLQKHLSSAFFSLAQANFKSPNRSRRYGQDFYDDRMKASRICRFDEDGNGAVELSITNAEPTSPATNSNPKTKTEEPPRQERSPPATPEPETPLGADEKTTRDEDPMHDVKDNLPNCPLDPLRWFGILVPRELRTAQSSFTSALAGTGRGETNSAVMRAANAARAMRELEIEIRRCRKGIRKREMAM</sequence>
<feature type="compositionally biased region" description="Polar residues" evidence="2">
    <location>
        <begin position="104"/>
        <end position="120"/>
    </location>
</feature>
<dbReference type="GO" id="GO:1990871">
    <property type="term" value="C:Vma12-Vma22 assembly complex"/>
    <property type="evidence" value="ECO:0007669"/>
    <property type="project" value="TreeGrafter"/>
</dbReference>
<reference evidence="3" key="1">
    <citation type="journal article" date="2020" name="Stud. Mycol.">
        <title>101 Dothideomycetes genomes: a test case for predicting lifestyles and emergence of pathogens.</title>
        <authorList>
            <person name="Haridas S."/>
            <person name="Albert R."/>
            <person name="Binder M."/>
            <person name="Bloem J."/>
            <person name="Labutti K."/>
            <person name="Salamov A."/>
            <person name="Andreopoulos B."/>
            <person name="Baker S."/>
            <person name="Barry K."/>
            <person name="Bills G."/>
            <person name="Bluhm B."/>
            <person name="Cannon C."/>
            <person name="Castanera R."/>
            <person name="Culley D."/>
            <person name="Daum C."/>
            <person name="Ezra D."/>
            <person name="Gonzalez J."/>
            <person name="Henrissat B."/>
            <person name="Kuo A."/>
            <person name="Liang C."/>
            <person name="Lipzen A."/>
            <person name="Lutzoni F."/>
            <person name="Magnuson J."/>
            <person name="Mondo S."/>
            <person name="Nolan M."/>
            <person name="Ohm R."/>
            <person name="Pangilinan J."/>
            <person name="Park H.-J."/>
            <person name="Ramirez L."/>
            <person name="Alfaro M."/>
            <person name="Sun H."/>
            <person name="Tritt A."/>
            <person name="Yoshinaga Y."/>
            <person name="Zwiers L.-H."/>
            <person name="Turgeon B."/>
            <person name="Goodwin S."/>
            <person name="Spatafora J."/>
            <person name="Crous P."/>
            <person name="Grigoriev I."/>
        </authorList>
    </citation>
    <scope>NUCLEOTIDE SEQUENCE</scope>
    <source>
        <strain evidence="3">CBS 116005</strain>
    </source>
</reference>
<dbReference type="PANTHER" id="PTHR31996">
    <property type="entry name" value="COILED-COIL DOMAIN-CONTAINING PROTEIN 115"/>
    <property type="match status" value="1"/>
</dbReference>
<name>A0A6G1KT69_9PEZI</name>
<accession>A0A6G1KT69</accession>
<protein>
    <recommendedName>
        <fullName evidence="1">Vacuolar ATPase assembly protein VMA22</fullName>
    </recommendedName>
</protein>
<evidence type="ECO:0000313" key="4">
    <source>
        <dbReference type="Proteomes" id="UP000799436"/>
    </source>
</evidence>
<feature type="compositionally biased region" description="Basic and acidic residues" evidence="2">
    <location>
        <begin position="145"/>
        <end position="161"/>
    </location>
</feature>
<dbReference type="AlphaFoldDB" id="A0A6G1KT69"/>
<dbReference type="GO" id="GO:0051082">
    <property type="term" value="F:unfolded protein binding"/>
    <property type="evidence" value="ECO:0007669"/>
    <property type="project" value="TreeGrafter"/>
</dbReference>
<keyword evidence="4" id="KW-1185">Reference proteome</keyword>
<proteinExistence type="predicted"/>
<dbReference type="EMBL" id="ML995963">
    <property type="protein sequence ID" value="KAF2763805.1"/>
    <property type="molecule type" value="Genomic_DNA"/>
</dbReference>
<evidence type="ECO:0000256" key="1">
    <source>
        <dbReference type="ARBA" id="ARBA00093634"/>
    </source>
</evidence>